<dbReference type="Gene3D" id="3.90.1300.10">
    <property type="entry name" value="Amidase signature (AS) domain"/>
    <property type="match status" value="1"/>
</dbReference>
<reference evidence="3 4" key="1">
    <citation type="submission" date="2016-10" db="EMBL/GenBank/DDBJ databases">
        <title>Draft genome sequence of Coniochaeta ligniaria NRRL30616, a lignocellulolytic fungus for bioabatement of inhibitors in plant biomass hydrolysates.</title>
        <authorList>
            <consortium name="DOE Joint Genome Institute"/>
            <person name="Jimenez D.J."/>
            <person name="Hector R.E."/>
            <person name="Riley R."/>
            <person name="Sun H."/>
            <person name="Grigoriev I.V."/>
            <person name="Van Elsas J.D."/>
            <person name="Nichols N.N."/>
        </authorList>
    </citation>
    <scope>NUCLEOTIDE SEQUENCE [LARGE SCALE GENOMIC DNA]</scope>
    <source>
        <strain evidence="3 4">NRRL 30616</strain>
    </source>
</reference>
<keyword evidence="4" id="KW-1185">Reference proteome</keyword>
<feature type="chain" id="PRO_5012904995" evidence="1">
    <location>
        <begin position="25"/>
        <end position="541"/>
    </location>
</feature>
<dbReference type="PANTHER" id="PTHR42678">
    <property type="entry name" value="AMIDASE"/>
    <property type="match status" value="1"/>
</dbReference>
<dbReference type="SUPFAM" id="SSF75304">
    <property type="entry name" value="Amidase signature (AS) enzymes"/>
    <property type="match status" value="1"/>
</dbReference>
<feature type="signal peptide" evidence="1">
    <location>
        <begin position="1"/>
        <end position="24"/>
    </location>
</feature>
<keyword evidence="1" id="KW-0732">Signal</keyword>
<dbReference type="STRING" id="1408157.A0A1J7JZ09"/>
<evidence type="ECO:0000313" key="4">
    <source>
        <dbReference type="Proteomes" id="UP000182658"/>
    </source>
</evidence>
<protein>
    <submittedName>
        <fullName evidence="3">Amidase signature enzyme</fullName>
    </submittedName>
</protein>
<evidence type="ECO:0000259" key="2">
    <source>
        <dbReference type="Pfam" id="PF01425"/>
    </source>
</evidence>
<dbReference type="EMBL" id="KV875093">
    <property type="protein sequence ID" value="OIW34652.1"/>
    <property type="molecule type" value="Genomic_DNA"/>
</dbReference>
<dbReference type="InterPro" id="IPR036928">
    <property type="entry name" value="AS_sf"/>
</dbReference>
<proteinExistence type="predicted"/>
<dbReference type="Pfam" id="PF01425">
    <property type="entry name" value="Amidase"/>
    <property type="match status" value="1"/>
</dbReference>
<sequence length="541" mass="56396">MARLGNLLAAASAIWLGITSVASGATVKGKPFPDLIDVTIDDLASGLSSGLFTSVDLVNAYVARIAQVNPILHAVLEVNPDALAIAADLDAKRAAGTTLGPLHGIPILLKDNIATADKMNNTAGSFALLGAKVPRDSTLVAKLRKAGAIILGKTNLSQWANYRSSNSSNGWTAIGGQTYGAYYPNMDPSGSSSGSGVSSSIGLALAALGSETSGSIVSPSQKGNLVGIKPTVGLTSRYLVIPISSHQDTVGPMARTVKDAAIILQAIAGRDRHDNYTSAIPFDCDKMPDYVAALDANGLAGARIGVPYNALSANGSPTEMAAFWAAVKTMQDAGATIVSANFTVPSPNTTSIVLGADFVSDLAAYLSELTYNPNNVHSLADVRAFTRSFPAEQFPDRNTATWDAALALGYNNTDVRFWNDLQRNYYFGGEGGMLGAIARNGLDALVMPTSQSAGRAAVVGAPIVTLPLGFYPGNWPVTRSSRGLVTSGPKVPFGLSFLGAKFSEETLLKLAYAYEQKTLTRVNGPKPYIVPNVEIGDFAGF</sequence>
<dbReference type="InParanoid" id="A0A1J7JZ09"/>
<dbReference type="PANTHER" id="PTHR42678:SF34">
    <property type="entry name" value="OS04G0183300 PROTEIN"/>
    <property type="match status" value="1"/>
</dbReference>
<feature type="domain" description="Amidase" evidence="2">
    <location>
        <begin position="56"/>
        <end position="508"/>
    </location>
</feature>
<dbReference type="InterPro" id="IPR023631">
    <property type="entry name" value="Amidase_dom"/>
</dbReference>
<gene>
    <name evidence="3" type="ORF">CONLIGDRAFT_626684</name>
</gene>
<dbReference type="Proteomes" id="UP000182658">
    <property type="component" value="Unassembled WGS sequence"/>
</dbReference>
<organism evidence="3 4">
    <name type="scientific">Coniochaeta ligniaria NRRL 30616</name>
    <dbReference type="NCBI Taxonomy" id="1408157"/>
    <lineage>
        <taxon>Eukaryota</taxon>
        <taxon>Fungi</taxon>
        <taxon>Dikarya</taxon>
        <taxon>Ascomycota</taxon>
        <taxon>Pezizomycotina</taxon>
        <taxon>Sordariomycetes</taxon>
        <taxon>Sordariomycetidae</taxon>
        <taxon>Coniochaetales</taxon>
        <taxon>Coniochaetaceae</taxon>
        <taxon>Coniochaeta</taxon>
    </lineage>
</organism>
<dbReference type="OrthoDB" id="566138at2759"/>
<dbReference type="AlphaFoldDB" id="A0A1J7JZ09"/>
<name>A0A1J7JZ09_9PEZI</name>
<evidence type="ECO:0000256" key="1">
    <source>
        <dbReference type="SAM" id="SignalP"/>
    </source>
</evidence>
<evidence type="ECO:0000313" key="3">
    <source>
        <dbReference type="EMBL" id="OIW34652.1"/>
    </source>
</evidence>
<accession>A0A1J7JZ09</accession>